<comment type="caution">
    <text evidence="3">The sequence shown here is derived from an EMBL/GenBank/DDBJ whole genome shotgun (WGS) entry which is preliminary data.</text>
</comment>
<protein>
    <submittedName>
        <fullName evidence="3">TRI39 ligase</fullName>
    </submittedName>
</protein>
<reference evidence="3 4" key="1">
    <citation type="submission" date="2019-09" db="EMBL/GenBank/DDBJ databases">
        <title>Bird 10,000 Genomes (B10K) Project - Family phase.</title>
        <authorList>
            <person name="Zhang G."/>
        </authorList>
    </citation>
    <scope>NUCLEOTIDE SEQUENCE [LARGE SCALE GENOMIC DNA]</scope>
    <source>
        <strain evidence="3">B10K-DU-001-04</strain>
        <tissue evidence="3">Muscle</tissue>
    </source>
</reference>
<evidence type="ECO:0000256" key="1">
    <source>
        <dbReference type="SAM" id="MobiDB-lite"/>
    </source>
</evidence>
<feature type="compositionally biased region" description="Acidic residues" evidence="1">
    <location>
        <begin position="90"/>
        <end position="102"/>
    </location>
</feature>
<dbReference type="EMBL" id="VWZE01025368">
    <property type="protein sequence ID" value="NXF98042.1"/>
    <property type="molecule type" value="Genomic_DNA"/>
</dbReference>
<dbReference type="InterPro" id="IPR006574">
    <property type="entry name" value="PRY"/>
</dbReference>
<gene>
    <name evidence="3" type="primary">Trim39_1</name>
    <name evidence="3" type="ORF">EUBBOU_R05810</name>
</gene>
<dbReference type="Pfam" id="PF13765">
    <property type="entry name" value="PRY"/>
    <property type="match status" value="1"/>
</dbReference>
<dbReference type="InterPro" id="IPR050143">
    <property type="entry name" value="TRIM/RBCC"/>
</dbReference>
<feature type="non-terminal residue" evidence="3">
    <location>
        <position position="161"/>
    </location>
</feature>
<dbReference type="PANTHER" id="PTHR24103">
    <property type="entry name" value="E3 UBIQUITIN-PROTEIN LIGASE TRIM"/>
    <property type="match status" value="1"/>
</dbReference>
<feature type="domain" description="B30.2/SPRY" evidence="2">
    <location>
        <begin position="1"/>
        <end position="161"/>
    </location>
</feature>
<dbReference type="InterPro" id="IPR003877">
    <property type="entry name" value="SPRY_dom"/>
</dbReference>
<feature type="compositionally biased region" description="Basic and acidic residues" evidence="1">
    <location>
        <begin position="72"/>
        <end position="89"/>
    </location>
</feature>
<evidence type="ECO:0000259" key="2">
    <source>
        <dbReference type="PROSITE" id="PS50188"/>
    </source>
</evidence>
<dbReference type="SUPFAM" id="SSF49899">
    <property type="entry name" value="Concanavalin A-like lectins/glucanases"/>
    <property type="match status" value="1"/>
</dbReference>
<dbReference type="AlphaFoldDB" id="A0A7K8Y539"/>
<feature type="non-terminal residue" evidence="3">
    <location>
        <position position="1"/>
    </location>
</feature>
<dbReference type="OrthoDB" id="9049620at2759"/>
<evidence type="ECO:0000313" key="3">
    <source>
        <dbReference type="EMBL" id="NXF98042.1"/>
    </source>
</evidence>
<dbReference type="SMART" id="SM00589">
    <property type="entry name" value="PRY"/>
    <property type="match status" value="1"/>
</dbReference>
<dbReference type="InterPro" id="IPR001870">
    <property type="entry name" value="B30.2/SPRY"/>
</dbReference>
<dbReference type="InterPro" id="IPR043136">
    <property type="entry name" value="B30.2/SPRY_sf"/>
</dbReference>
<dbReference type="Proteomes" id="UP000583613">
    <property type="component" value="Unassembled WGS sequence"/>
</dbReference>
<dbReference type="Pfam" id="PF00622">
    <property type="entry name" value="SPRY"/>
    <property type="match status" value="1"/>
</dbReference>
<dbReference type="Gene3D" id="2.60.120.920">
    <property type="match status" value="1"/>
</dbReference>
<feature type="region of interest" description="Disordered" evidence="1">
    <location>
        <begin position="1"/>
        <end position="20"/>
    </location>
</feature>
<evidence type="ECO:0000313" key="4">
    <source>
        <dbReference type="Proteomes" id="UP000583613"/>
    </source>
</evidence>
<keyword evidence="3" id="KW-0436">Ligase</keyword>
<proteinExistence type="predicted"/>
<accession>A0A7K8Y539</accession>
<feature type="region of interest" description="Disordered" evidence="1">
    <location>
        <begin position="67"/>
        <end position="102"/>
    </location>
</feature>
<dbReference type="InterPro" id="IPR013320">
    <property type="entry name" value="ConA-like_dom_sf"/>
</dbReference>
<dbReference type="PROSITE" id="PS50188">
    <property type="entry name" value="B302_SPRY"/>
    <property type="match status" value="1"/>
</dbReference>
<keyword evidence="4" id="KW-1185">Reference proteome</keyword>
<organism evidence="3 4">
    <name type="scientific">Eubucco bourcierii</name>
    <name type="common">red-headed barbet</name>
    <dbReference type="NCBI Taxonomy" id="91767"/>
    <lineage>
        <taxon>Eukaryota</taxon>
        <taxon>Metazoa</taxon>
        <taxon>Chordata</taxon>
        <taxon>Craniata</taxon>
        <taxon>Vertebrata</taxon>
        <taxon>Euteleostomi</taxon>
        <taxon>Archelosauria</taxon>
        <taxon>Archosauria</taxon>
        <taxon>Dinosauria</taxon>
        <taxon>Saurischia</taxon>
        <taxon>Theropoda</taxon>
        <taxon>Coelurosauria</taxon>
        <taxon>Aves</taxon>
        <taxon>Neognathae</taxon>
        <taxon>Neoaves</taxon>
        <taxon>Telluraves</taxon>
        <taxon>Coraciimorphae</taxon>
        <taxon>Piciformes</taxon>
        <taxon>Ramphastidae</taxon>
        <taxon>Eubucco</taxon>
    </lineage>
</organism>
<sequence length="161" mass="17928">QLSLDPSTAPPQLLVSEDRRRLSWAEAPEASTAPQGLEAAPCVLSSESFTSGRCCWEVEVNPKGSWALGVAMEKKKKEEEDKKKERDEHHDDDDDEEEEEEEVWSLGLCQGQLWALTSLEQVPLGQVEVPRRVRVTLDCQQGLVAFFNAHSRASILSLPTA</sequence>
<name>A0A7K8Y539_9PICI</name>
<dbReference type="GO" id="GO:0016874">
    <property type="term" value="F:ligase activity"/>
    <property type="evidence" value="ECO:0007669"/>
    <property type="project" value="UniProtKB-KW"/>
</dbReference>